<dbReference type="Proteomes" id="UP000245698">
    <property type="component" value="Unassembled WGS sequence"/>
</dbReference>
<evidence type="ECO:0000259" key="2">
    <source>
        <dbReference type="Pfam" id="PF18818"/>
    </source>
</evidence>
<feature type="domain" description="Polyvalent protein metallopeptidase" evidence="2">
    <location>
        <begin position="159"/>
        <end position="288"/>
    </location>
</feature>
<dbReference type="GO" id="GO:0003697">
    <property type="term" value="F:single-stranded DNA binding"/>
    <property type="evidence" value="ECO:0007669"/>
    <property type="project" value="InterPro"/>
</dbReference>
<evidence type="ECO:0000259" key="1">
    <source>
        <dbReference type="Pfam" id="PF08401"/>
    </source>
</evidence>
<dbReference type="RefSeq" id="WP_123150437.1">
    <property type="nucleotide sequence ID" value="NZ_FUIG01000044.1"/>
</dbReference>
<organism evidence="3 4">
    <name type="scientific">Mesorhizobium delmotii</name>
    <dbReference type="NCBI Taxonomy" id="1631247"/>
    <lineage>
        <taxon>Bacteria</taxon>
        <taxon>Pseudomonadati</taxon>
        <taxon>Pseudomonadota</taxon>
        <taxon>Alphaproteobacteria</taxon>
        <taxon>Hyphomicrobiales</taxon>
        <taxon>Phyllobacteriaceae</taxon>
        <taxon>Mesorhizobium</taxon>
    </lineage>
</organism>
<dbReference type="EMBL" id="FUIG01000044">
    <property type="protein sequence ID" value="SJM33781.1"/>
    <property type="molecule type" value="Genomic_DNA"/>
</dbReference>
<name>A0A2P9ARI8_9HYPH</name>
<reference evidence="4" key="1">
    <citation type="submission" date="2016-12" db="EMBL/GenBank/DDBJ databases">
        <authorList>
            <person name="Brunel B."/>
        </authorList>
    </citation>
    <scope>NUCLEOTIDE SEQUENCE [LARGE SCALE GENOMIC DNA]</scope>
</reference>
<dbReference type="PIRSF" id="PIRSF037112">
    <property type="entry name" value="Antirestriction_ArdC"/>
    <property type="match status" value="1"/>
</dbReference>
<dbReference type="Pfam" id="PF18818">
    <property type="entry name" value="MPTase-PolyVal"/>
    <property type="match status" value="1"/>
</dbReference>
<dbReference type="Pfam" id="PF08401">
    <property type="entry name" value="ArdcN"/>
    <property type="match status" value="1"/>
</dbReference>
<dbReference type="AlphaFoldDB" id="A0A2P9ARI8"/>
<dbReference type="InterPro" id="IPR017113">
    <property type="entry name" value="Antirestriction_ArdC"/>
</dbReference>
<keyword evidence="4" id="KW-1185">Reference proteome</keyword>
<sequence>MSRKEGKGPRIDIYARITDRIVAELATGVRPWMQPWHSANAIGRVTRPLRHNGLPYSGMNVLLLWSEAIARGFASPMWMTFKQALERGGAVRKGETGSMVVFASRFTKTETDSAGEEFDREIPFLKAYSVFNVAQIDGLPSHYYGHEAEPVRDSIVRIEHADRFFANTGAMIRHGGDRAYFSPATDHIQMPPFQTFRDAAAYVATLSHEATHWTSAPHRVNRDLSRYAKDRSERAREELIAELGSCFLCADLGIVPELDPRPDHASYLDSWLKVLADDKRAIFSAAAHAQRAVAFLHGLQPAASEEREAA</sequence>
<gene>
    <name evidence="3" type="ORF">BQ8482_360182</name>
</gene>
<feature type="domain" description="N-terminal" evidence="1">
    <location>
        <begin position="12"/>
        <end position="131"/>
    </location>
</feature>
<dbReference type="InterPro" id="IPR013610">
    <property type="entry name" value="ArdC_N"/>
</dbReference>
<proteinExistence type="predicted"/>
<evidence type="ECO:0000313" key="4">
    <source>
        <dbReference type="Proteomes" id="UP000245698"/>
    </source>
</evidence>
<dbReference type="InterPro" id="IPR041459">
    <property type="entry name" value="MPTase-PolyVal"/>
</dbReference>
<accession>A0A2P9ARI8</accession>
<protein>
    <recommendedName>
        <fullName evidence="5">DUF1738 domain-containing protein</fullName>
    </recommendedName>
</protein>
<evidence type="ECO:0000313" key="3">
    <source>
        <dbReference type="EMBL" id="SJM33781.1"/>
    </source>
</evidence>
<evidence type="ECO:0008006" key="5">
    <source>
        <dbReference type="Google" id="ProtNLM"/>
    </source>
</evidence>